<keyword evidence="1 3" id="KW-0489">Methyltransferase</keyword>
<dbReference type="GO" id="GO:0005840">
    <property type="term" value="C:ribosome"/>
    <property type="evidence" value="ECO:0007669"/>
    <property type="project" value="UniProtKB-KW"/>
</dbReference>
<dbReference type="GO" id="GO:0008276">
    <property type="term" value="F:protein methyltransferase activity"/>
    <property type="evidence" value="ECO:0007669"/>
    <property type="project" value="TreeGrafter"/>
</dbReference>
<dbReference type="InterPro" id="IPR050078">
    <property type="entry name" value="Ribosomal_L11_MeTrfase_PrmA"/>
</dbReference>
<dbReference type="PANTHER" id="PTHR43648">
    <property type="entry name" value="ELECTRON TRANSFER FLAVOPROTEIN BETA SUBUNIT LYSINE METHYLTRANSFERASE"/>
    <property type="match status" value="1"/>
</dbReference>
<dbReference type="SUPFAM" id="SSF53335">
    <property type="entry name" value="S-adenosyl-L-methionine-dependent methyltransferases"/>
    <property type="match status" value="1"/>
</dbReference>
<reference evidence="3" key="1">
    <citation type="journal article" date="2013" name="Environ. Microbiol.">
        <title>Microbiota from the distal guts of lean and obese adolescents exhibit partial functional redundancy besides clear differences in community structure.</title>
        <authorList>
            <person name="Ferrer M."/>
            <person name="Ruiz A."/>
            <person name="Lanza F."/>
            <person name="Haange S.B."/>
            <person name="Oberbach A."/>
            <person name="Till H."/>
            <person name="Bargiela R."/>
            <person name="Campoy C."/>
            <person name="Segura M.T."/>
            <person name="Richter M."/>
            <person name="von Bergen M."/>
            <person name="Seifert J."/>
            <person name="Suarez A."/>
        </authorList>
    </citation>
    <scope>NUCLEOTIDE SEQUENCE</scope>
</reference>
<accession>K1TAN7</accession>
<dbReference type="GO" id="GO:0032259">
    <property type="term" value="P:methylation"/>
    <property type="evidence" value="ECO:0007669"/>
    <property type="project" value="UniProtKB-KW"/>
</dbReference>
<dbReference type="AlphaFoldDB" id="K1TAN7"/>
<keyword evidence="3" id="KW-0689">Ribosomal protein</keyword>
<dbReference type="EMBL" id="AJWZ01002707">
    <property type="protein sequence ID" value="EKC70227.1"/>
    <property type="molecule type" value="Genomic_DNA"/>
</dbReference>
<dbReference type="Gene3D" id="3.40.50.150">
    <property type="entry name" value="Vaccinia Virus protein VP39"/>
    <property type="match status" value="1"/>
</dbReference>
<keyword evidence="3" id="KW-0687">Ribonucleoprotein</keyword>
<name>K1TAN7_9ZZZZ</name>
<dbReference type="Pfam" id="PF06325">
    <property type="entry name" value="PrmA"/>
    <property type="match status" value="1"/>
</dbReference>
<sequence length="214" mass="23995">MANMTVPYGIYIEDYRNLEEETWEIANIDLIDEELLKKDRTKGFIHIYIPEDENPSEAVSYLSERLKAEDIPNKIDLSVCKNEDWENNWKEYFKPLKIGDKLLIRPLWIDDYDNSDNRAVLSIEPGLAFGTGGHNTTKLCLEALEKYVKKGSSVLDTGCGSGILSIASLLFGAEKAVGVDIDELAVKTARENGRVNGFTEPEFTVICGNLADKV</sequence>
<dbReference type="PANTHER" id="PTHR43648:SF1">
    <property type="entry name" value="ELECTRON TRANSFER FLAVOPROTEIN BETA SUBUNIT LYSINE METHYLTRANSFERASE"/>
    <property type="match status" value="1"/>
</dbReference>
<dbReference type="CDD" id="cd02440">
    <property type="entry name" value="AdoMet_MTases"/>
    <property type="match status" value="1"/>
</dbReference>
<keyword evidence="2 3" id="KW-0808">Transferase</keyword>
<comment type="caution">
    <text evidence="3">The sequence shown here is derived from an EMBL/GenBank/DDBJ whole genome shotgun (WGS) entry which is preliminary data.</text>
</comment>
<evidence type="ECO:0000313" key="3">
    <source>
        <dbReference type="EMBL" id="EKC70227.1"/>
    </source>
</evidence>
<protein>
    <submittedName>
        <fullName evidence="3">Ribosomal protein L11 methyltransferase</fullName>
    </submittedName>
</protein>
<dbReference type="InterPro" id="IPR029063">
    <property type="entry name" value="SAM-dependent_MTases_sf"/>
</dbReference>
<proteinExistence type="predicted"/>
<gene>
    <name evidence="3" type="ORF">OBE_04000</name>
</gene>
<organism evidence="3">
    <name type="scientific">human gut metagenome</name>
    <dbReference type="NCBI Taxonomy" id="408170"/>
    <lineage>
        <taxon>unclassified sequences</taxon>
        <taxon>metagenomes</taxon>
        <taxon>organismal metagenomes</taxon>
    </lineage>
</organism>
<evidence type="ECO:0000256" key="1">
    <source>
        <dbReference type="ARBA" id="ARBA00022603"/>
    </source>
</evidence>
<evidence type="ECO:0000256" key="2">
    <source>
        <dbReference type="ARBA" id="ARBA00022679"/>
    </source>
</evidence>